<keyword evidence="5" id="KW-1185">Reference proteome</keyword>
<dbReference type="InterPro" id="IPR005325">
    <property type="entry name" value="DUF308_memb"/>
</dbReference>
<protein>
    <submittedName>
        <fullName evidence="2">HdeD family acid-resistance protein</fullName>
    </submittedName>
</protein>
<name>A0A0M7GNX9_ALCFA</name>
<feature type="transmembrane region" description="Helical" evidence="1">
    <location>
        <begin position="21"/>
        <end position="44"/>
    </location>
</feature>
<accession>A0A0S2JUS3</accession>
<dbReference type="PANTHER" id="PTHR34989">
    <property type="entry name" value="PROTEIN HDED"/>
    <property type="match status" value="1"/>
</dbReference>
<accession>A0A0M7GNX9</accession>
<sequence length="189" mass="20136">MALSPHDNNRSELLRQLPLKPGWFIGLGIALIILGLIALIYVVGATVASVVYVGILMSIGGVLHLAHAWSSKGWRGFLFWSLSGILYLFAGLIAISNPLVGATVLTLIFGAFLIASGAFRLWIWFQNRAQAGGGWMAFSGLITLAAGLIIAAGWPGNSVWILGLILGIDLLTQGWASLLIGMAIKRNQN</sequence>
<dbReference type="STRING" id="511.UZ73_16080"/>
<evidence type="ECO:0000313" key="2">
    <source>
        <dbReference type="EMBL" id="PWE13143.1"/>
    </source>
</evidence>
<dbReference type="AlphaFoldDB" id="A0A0M7GNX9"/>
<feature type="transmembrane region" description="Helical" evidence="1">
    <location>
        <begin position="102"/>
        <end position="123"/>
    </location>
</feature>
<evidence type="ECO:0000313" key="3">
    <source>
        <dbReference type="EMBL" id="WBM39622.1"/>
    </source>
</evidence>
<dbReference type="EMBL" id="CP096916">
    <property type="protein sequence ID" value="WBM39622.1"/>
    <property type="molecule type" value="Genomic_DNA"/>
</dbReference>
<dbReference type="KEGG" id="afa:UZ73_16080"/>
<feature type="transmembrane region" description="Helical" evidence="1">
    <location>
        <begin position="77"/>
        <end position="96"/>
    </location>
</feature>
<dbReference type="InterPro" id="IPR052712">
    <property type="entry name" value="Acid_resist_chaperone_HdeD"/>
</dbReference>
<feature type="transmembrane region" description="Helical" evidence="1">
    <location>
        <begin position="160"/>
        <end position="184"/>
    </location>
</feature>
<keyword evidence="1" id="KW-0812">Transmembrane</keyword>
<reference evidence="3 5" key="3">
    <citation type="submission" date="2022-05" db="EMBL/GenBank/DDBJ databases">
        <title>Complete sequence of strain NY11312.</title>
        <authorList>
            <person name="Zhou D."/>
        </authorList>
    </citation>
    <scope>NUCLEOTIDE SEQUENCE [LARGE SCALE GENOMIC DNA]</scope>
    <source>
        <strain evidence="3 5">NY11312</strain>
    </source>
</reference>
<keyword evidence="1" id="KW-1133">Transmembrane helix</keyword>
<dbReference type="Pfam" id="PF03729">
    <property type="entry name" value="DUF308"/>
    <property type="match status" value="1"/>
</dbReference>
<evidence type="ECO:0000256" key="1">
    <source>
        <dbReference type="SAM" id="Phobius"/>
    </source>
</evidence>
<dbReference type="GO" id="GO:0005886">
    <property type="term" value="C:plasma membrane"/>
    <property type="evidence" value="ECO:0007669"/>
    <property type="project" value="TreeGrafter"/>
</dbReference>
<dbReference type="GeneID" id="29371144"/>
<evidence type="ECO:0000313" key="5">
    <source>
        <dbReference type="Proteomes" id="UP001211866"/>
    </source>
</evidence>
<reference evidence="2 4" key="2">
    <citation type="submission" date="2018-05" db="EMBL/GenBank/DDBJ databases">
        <authorList>
            <person name="Lanie J.A."/>
            <person name="Ng W.-L."/>
            <person name="Kazmierczak K.M."/>
            <person name="Andrzejewski T.M."/>
            <person name="Davidsen T.M."/>
            <person name="Wayne K.J."/>
            <person name="Tettelin H."/>
            <person name="Glass J.I."/>
            <person name="Rusch D."/>
            <person name="Podicherti R."/>
            <person name="Tsui H.-C.T."/>
            <person name="Winkler M.E."/>
        </authorList>
    </citation>
    <scope>NUCLEOTIDE SEQUENCE [LARGE SCALE GENOMIC DNA]</scope>
    <source>
        <strain evidence="2 4">YBY</strain>
    </source>
</reference>
<dbReference type="EMBL" id="QEXO01000004">
    <property type="protein sequence ID" value="PWE13143.1"/>
    <property type="molecule type" value="Genomic_DNA"/>
</dbReference>
<dbReference type="Proteomes" id="UP001211866">
    <property type="component" value="Chromosome"/>
</dbReference>
<dbReference type="RefSeq" id="WP_042489001.1">
    <property type="nucleotide sequence ID" value="NZ_CP013119.1"/>
</dbReference>
<feature type="transmembrane region" description="Helical" evidence="1">
    <location>
        <begin position="50"/>
        <end position="70"/>
    </location>
</feature>
<evidence type="ECO:0000313" key="4">
    <source>
        <dbReference type="Proteomes" id="UP000245216"/>
    </source>
</evidence>
<dbReference type="Proteomes" id="UP000245216">
    <property type="component" value="Unassembled WGS sequence"/>
</dbReference>
<dbReference type="OrthoDB" id="8683768at2"/>
<organism evidence="2 4">
    <name type="scientific">Alcaligenes faecalis</name>
    <dbReference type="NCBI Taxonomy" id="511"/>
    <lineage>
        <taxon>Bacteria</taxon>
        <taxon>Pseudomonadati</taxon>
        <taxon>Pseudomonadota</taxon>
        <taxon>Betaproteobacteria</taxon>
        <taxon>Burkholderiales</taxon>
        <taxon>Alcaligenaceae</taxon>
        <taxon>Alcaligenes</taxon>
    </lineage>
</organism>
<keyword evidence="1" id="KW-0472">Membrane</keyword>
<dbReference type="PANTHER" id="PTHR34989:SF1">
    <property type="entry name" value="PROTEIN HDED"/>
    <property type="match status" value="1"/>
</dbReference>
<gene>
    <name evidence="2" type="ORF">DF183_15035</name>
    <name evidence="3" type="ORF">M2J83_07385</name>
</gene>
<reference evidence="2 4" key="1">
    <citation type="submission" date="2018-05" db="EMBL/GenBank/DDBJ databases">
        <title>Genome Sequence of an Efficient Indole-Degrading Bacterium, Alcaligenes sp.YBY.</title>
        <authorList>
            <person name="Yang B."/>
        </authorList>
    </citation>
    <scope>NUCLEOTIDE SEQUENCE [LARGE SCALE GENOMIC DNA]</scope>
    <source>
        <strain evidence="2 4">YBY</strain>
    </source>
</reference>
<proteinExistence type="predicted"/>
<feature type="transmembrane region" description="Helical" evidence="1">
    <location>
        <begin position="135"/>
        <end position="154"/>
    </location>
</feature>